<comment type="caution">
    <text evidence="1">The sequence shown here is derived from an EMBL/GenBank/DDBJ whole genome shotgun (WGS) entry which is preliminary data.</text>
</comment>
<proteinExistence type="predicted"/>
<name>A0ABQ9UL73_SAGOE</name>
<dbReference type="Proteomes" id="UP001266305">
    <property type="component" value="Unassembled WGS sequence"/>
</dbReference>
<reference evidence="1 2" key="1">
    <citation type="submission" date="2023-05" db="EMBL/GenBank/DDBJ databases">
        <title>B98-5 Cell Line De Novo Hybrid Assembly: An Optical Mapping Approach.</title>
        <authorList>
            <person name="Kananen K."/>
            <person name="Auerbach J.A."/>
            <person name="Kautto E."/>
            <person name="Blachly J.S."/>
        </authorList>
    </citation>
    <scope>NUCLEOTIDE SEQUENCE [LARGE SCALE GENOMIC DNA]</scope>
    <source>
        <strain evidence="1">B95-8</strain>
        <tissue evidence="1">Cell line</tissue>
    </source>
</reference>
<dbReference type="EMBL" id="JASSZA010000011">
    <property type="protein sequence ID" value="KAK2097525.1"/>
    <property type="molecule type" value="Genomic_DNA"/>
</dbReference>
<protein>
    <submittedName>
        <fullName evidence="1">Uncharacterized protein</fullName>
    </submittedName>
</protein>
<evidence type="ECO:0000313" key="2">
    <source>
        <dbReference type="Proteomes" id="UP001266305"/>
    </source>
</evidence>
<sequence length="148" mass="16377">MWDPIHLIHLSVLEDPIHLIQVSVLGDPIHLIQLYFLGDFIFFLQHCGLWDLSLLFHLVATGSSATFSTVLSPSHESPLVPKESPHDLSALSYLLPLGFRSFFDHLLHLADLLSQLTLNLQLTVLSDFTPSSSPVASETSTNTSKCTT</sequence>
<keyword evidence="2" id="KW-1185">Reference proteome</keyword>
<evidence type="ECO:0000313" key="1">
    <source>
        <dbReference type="EMBL" id="KAK2097525.1"/>
    </source>
</evidence>
<organism evidence="1 2">
    <name type="scientific">Saguinus oedipus</name>
    <name type="common">Cotton-top tamarin</name>
    <name type="synonym">Oedipomidas oedipus</name>
    <dbReference type="NCBI Taxonomy" id="9490"/>
    <lineage>
        <taxon>Eukaryota</taxon>
        <taxon>Metazoa</taxon>
        <taxon>Chordata</taxon>
        <taxon>Craniata</taxon>
        <taxon>Vertebrata</taxon>
        <taxon>Euteleostomi</taxon>
        <taxon>Mammalia</taxon>
        <taxon>Eutheria</taxon>
        <taxon>Euarchontoglires</taxon>
        <taxon>Primates</taxon>
        <taxon>Haplorrhini</taxon>
        <taxon>Platyrrhini</taxon>
        <taxon>Cebidae</taxon>
        <taxon>Callitrichinae</taxon>
        <taxon>Saguinus</taxon>
    </lineage>
</organism>
<accession>A0ABQ9UL73</accession>
<gene>
    <name evidence="1" type="ORF">P7K49_022976</name>
</gene>